<protein>
    <recommendedName>
        <fullName evidence="1">Fibronectin type-III domain-containing protein</fullName>
    </recommendedName>
</protein>
<dbReference type="InterPro" id="IPR013783">
    <property type="entry name" value="Ig-like_fold"/>
</dbReference>
<evidence type="ECO:0000313" key="3">
    <source>
        <dbReference type="Proteomes" id="UP000194236"/>
    </source>
</evidence>
<evidence type="ECO:0000313" key="2">
    <source>
        <dbReference type="EMBL" id="OTF80580.1"/>
    </source>
</evidence>
<dbReference type="InterPro" id="IPR036116">
    <property type="entry name" value="FN3_sf"/>
</dbReference>
<comment type="caution">
    <text evidence="2">The sequence shown here is derived from an EMBL/GenBank/DDBJ whole genome shotgun (WGS) entry which is preliminary data.</text>
</comment>
<feature type="non-terminal residue" evidence="2">
    <location>
        <position position="111"/>
    </location>
</feature>
<dbReference type="CDD" id="cd00063">
    <property type="entry name" value="FN3"/>
    <property type="match status" value="1"/>
</dbReference>
<accession>A0A1Y3BI14</accession>
<name>A0A1Y3BI14_EURMA</name>
<proteinExistence type="predicted"/>
<dbReference type="Pfam" id="PF00041">
    <property type="entry name" value="fn3"/>
    <property type="match status" value="1"/>
</dbReference>
<dbReference type="Gene3D" id="2.60.40.10">
    <property type="entry name" value="Immunoglobulins"/>
    <property type="match status" value="1"/>
</dbReference>
<dbReference type="EMBL" id="MUJZ01017557">
    <property type="protein sequence ID" value="OTF80580.1"/>
    <property type="molecule type" value="Genomic_DNA"/>
</dbReference>
<reference evidence="2 3" key="1">
    <citation type="submission" date="2017-03" db="EMBL/GenBank/DDBJ databases">
        <title>Genome Survey of Euroglyphus maynei.</title>
        <authorList>
            <person name="Arlian L.G."/>
            <person name="Morgan M.S."/>
            <person name="Rider S.D."/>
        </authorList>
    </citation>
    <scope>NUCLEOTIDE SEQUENCE [LARGE SCALE GENOMIC DNA]</scope>
    <source>
        <strain evidence="2">Arlian Lab</strain>
        <tissue evidence="2">Whole body</tissue>
    </source>
</reference>
<dbReference type="AlphaFoldDB" id="A0A1Y3BI14"/>
<gene>
    <name evidence="2" type="ORF">BLA29_011393</name>
</gene>
<dbReference type="PROSITE" id="PS50853">
    <property type="entry name" value="FN3"/>
    <property type="match status" value="1"/>
</dbReference>
<sequence length="111" mass="12902">MARVQWNEPLQPNGRINGYHIYVHNMAANLTEVKRFQISDLSQHLMEYTVHNLKPFTQYKVWTKAYTERSEGEASRTIEFRTDVSGPSAPYITNITCEGDDALIVQWTRPE</sequence>
<dbReference type="InterPro" id="IPR003961">
    <property type="entry name" value="FN3_dom"/>
</dbReference>
<dbReference type="SUPFAM" id="SSF49265">
    <property type="entry name" value="Fibronectin type III"/>
    <property type="match status" value="1"/>
</dbReference>
<organism evidence="2 3">
    <name type="scientific">Euroglyphus maynei</name>
    <name type="common">Mayne's house dust mite</name>
    <dbReference type="NCBI Taxonomy" id="6958"/>
    <lineage>
        <taxon>Eukaryota</taxon>
        <taxon>Metazoa</taxon>
        <taxon>Ecdysozoa</taxon>
        <taxon>Arthropoda</taxon>
        <taxon>Chelicerata</taxon>
        <taxon>Arachnida</taxon>
        <taxon>Acari</taxon>
        <taxon>Acariformes</taxon>
        <taxon>Sarcoptiformes</taxon>
        <taxon>Astigmata</taxon>
        <taxon>Psoroptidia</taxon>
        <taxon>Analgoidea</taxon>
        <taxon>Pyroglyphidae</taxon>
        <taxon>Pyroglyphinae</taxon>
        <taxon>Euroglyphus</taxon>
    </lineage>
</organism>
<feature type="domain" description="Fibronectin type-III" evidence="1">
    <location>
        <begin position="1"/>
        <end position="85"/>
    </location>
</feature>
<evidence type="ECO:0000259" key="1">
    <source>
        <dbReference type="PROSITE" id="PS50853"/>
    </source>
</evidence>
<dbReference type="Proteomes" id="UP000194236">
    <property type="component" value="Unassembled WGS sequence"/>
</dbReference>
<dbReference type="OrthoDB" id="6022401at2759"/>
<keyword evidence="3" id="KW-1185">Reference proteome</keyword>